<feature type="transmembrane region" description="Helical" evidence="1">
    <location>
        <begin position="32"/>
        <end position="59"/>
    </location>
</feature>
<accession>A0A852X9M6</accession>
<sequence>MTLESAPSATLDPLGQAPAAIGVPAPRRSRAAVAWTVLGVALFLLLSAAVLAATAIANLRFDAAVAAHRDAVAEAEAVGESVAVVETDAAATAEIAASVLAAPDPLVDAEANAALTAVTADFDSLMASAPETEFAEPTRPLSRPIWFADLDHASELLGAETERLTAQAAEADAYAADLAVADDAVTDSGVAYLDAIAPVAAAVEAANGSARNVERIEYRNSVEQLAGSTWGYDAAARIDAYVAAAAALQSTHAAEEAEKAGPLYDRRVEVEAYARSIAGGVLLEFDWAPIVIGYGENGSAGGTATWDTWEGGLSTITLSNSIAEQWGDPVMAALVTHEVGHAITSKCYDIVGEYANDNEPWAVAWAIGMGHTDANGNGEWLYGRPSDELIERSKACR</sequence>
<dbReference type="AlphaFoldDB" id="A0A852X9M6"/>
<dbReference type="RefSeq" id="WP_179552356.1">
    <property type="nucleotide sequence ID" value="NZ_JACCFI010000001.1"/>
</dbReference>
<protein>
    <submittedName>
        <fullName evidence="2">Uncharacterized protein</fullName>
    </submittedName>
</protein>
<gene>
    <name evidence="2" type="ORF">BJY17_003312</name>
</gene>
<comment type="caution">
    <text evidence="2">The sequence shown here is derived from an EMBL/GenBank/DDBJ whole genome shotgun (WGS) entry which is preliminary data.</text>
</comment>
<proteinExistence type="predicted"/>
<dbReference type="Proteomes" id="UP000549066">
    <property type="component" value="Unassembled WGS sequence"/>
</dbReference>
<keyword evidence="1" id="KW-0472">Membrane</keyword>
<keyword evidence="3" id="KW-1185">Reference proteome</keyword>
<keyword evidence="1" id="KW-0812">Transmembrane</keyword>
<dbReference type="EMBL" id="JACCFI010000001">
    <property type="protein sequence ID" value="NYG22565.1"/>
    <property type="molecule type" value="Genomic_DNA"/>
</dbReference>
<evidence type="ECO:0000313" key="2">
    <source>
        <dbReference type="EMBL" id="NYG22565.1"/>
    </source>
</evidence>
<evidence type="ECO:0000313" key="3">
    <source>
        <dbReference type="Proteomes" id="UP000549066"/>
    </source>
</evidence>
<name>A0A852X9M6_9MICO</name>
<reference evidence="2 3" key="1">
    <citation type="submission" date="2020-07" db="EMBL/GenBank/DDBJ databases">
        <title>Sequencing the genomes of 1000 actinobacteria strains.</title>
        <authorList>
            <person name="Klenk H.-P."/>
        </authorList>
    </citation>
    <scope>NUCLEOTIDE SEQUENCE [LARGE SCALE GENOMIC DNA]</scope>
    <source>
        <strain evidence="2 3">DSM 8598</strain>
    </source>
</reference>
<organism evidence="2 3">
    <name type="scientific">Agromyces hippuratus</name>
    <dbReference type="NCBI Taxonomy" id="286438"/>
    <lineage>
        <taxon>Bacteria</taxon>
        <taxon>Bacillati</taxon>
        <taxon>Actinomycetota</taxon>
        <taxon>Actinomycetes</taxon>
        <taxon>Micrococcales</taxon>
        <taxon>Microbacteriaceae</taxon>
        <taxon>Agromyces</taxon>
    </lineage>
</organism>
<evidence type="ECO:0000256" key="1">
    <source>
        <dbReference type="SAM" id="Phobius"/>
    </source>
</evidence>
<keyword evidence="1" id="KW-1133">Transmembrane helix</keyword>